<dbReference type="GeneID" id="36287872"/>
<dbReference type="OrthoDB" id="3442192at2759"/>
<accession>A0A177A8J3</accession>
<organism evidence="2">
    <name type="scientific">Pseudogymnoascus destructans</name>
    <dbReference type="NCBI Taxonomy" id="655981"/>
    <lineage>
        <taxon>Eukaryota</taxon>
        <taxon>Fungi</taxon>
        <taxon>Dikarya</taxon>
        <taxon>Ascomycota</taxon>
        <taxon>Pezizomycotina</taxon>
        <taxon>Leotiomycetes</taxon>
        <taxon>Thelebolales</taxon>
        <taxon>Thelebolaceae</taxon>
        <taxon>Pseudogymnoascus</taxon>
    </lineage>
</organism>
<protein>
    <submittedName>
        <fullName evidence="2">Uncharacterized protein</fullName>
    </submittedName>
</protein>
<feature type="region of interest" description="Disordered" evidence="1">
    <location>
        <begin position="162"/>
        <end position="189"/>
    </location>
</feature>
<dbReference type="RefSeq" id="XP_024322732.1">
    <property type="nucleotide sequence ID" value="XM_024468430.1"/>
</dbReference>
<reference evidence="2" key="1">
    <citation type="submission" date="2016-03" db="EMBL/GenBank/DDBJ databases">
        <title>Updated assembly of Pseudogymnoascus destructans, the fungus causing white-nose syndrome of bats.</title>
        <authorList>
            <person name="Palmer J.M."/>
            <person name="Drees K.P."/>
            <person name="Foster J.T."/>
            <person name="Lindner D.L."/>
        </authorList>
    </citation>
    <scope>NUCLEOTIDE SEQUENCE [LARGE SCALE GENOMIC DNA]</scope>
    <source>
        <strain evidence="2">20631-21</strain>
    </source>
</reference>
<dbReference type="EMBL" id="KV441400">
    <property type="protein sequence ID" value="OAF57443.1"/>
    <property type="molecule type" value="Genomic_DNA"/>
</dbReference>
<name>A0A177A8J3_9PEZI</name>
<proteinExistence type="predicted"/>
<dbReference type="VEuPathDB" id="FungiDB:GMDG_08024"/>
<evidence type="ECO:0000313" key="2">
    <source>
        <dbReference type="EMBL" id="OAF57443.1"/>
    </source>
</evidence>
<dbReference type="Proteomes" id="UP000077154">
    <property type="component" value="Unassembled WGS sequence"/>
</dbReference>
<gene>
    <name evidence="2" type="ORF">VC83_04802</name>
</gene>
<dbReference type="AlphaFoldDB" id="A0A177A8J3"/>
<feature type="compositionally biased region" description="Acidic residues" evidence="1">
    <location>
        <begin position="179"/>
        <end position="188"/>
    </location>
</feature>
<sequence>MAPPSKFPAVMAQPHILEGPPDISLADFQQFKGSRKSQALAEMAHSRAVVALAACSCCMKGTVKHEFACCAINTTAHPDGRCTNCAHFTGTGSCSFLGAADSGVAAGRPPPAAPHLVVSAPRPVGAAAPRLVVSAPRLIISAPRLVISAPCLVVSAPRPVGAASPAWGPASLEAKDGGNEGDEGDEGDWGEKEVEMVGASGERWAVLGLTYRETDEWLWAGRRRLFAREIALVLRIRRDILGTDAGSLDALAEALRSYERESRVGDPDLLKPILPNGDDDLFIIPQRSAPRACQSVEGVDEDQRLLRRRSL</sequence>
<evidence type="ECO:0000256" key="1">
    <source>
        <dbReference type="SAM" id="MobiDB-lite"/>
    </source>
</evidence>